<dbReference type="InterPro" id="IPR004373">
    <property type="entry name" value="RF-1"/>
</dbReference>
<comment type="similarity">
    <text evidence="3 7">Belongs to the prokaryotic/mitochondrial release factor family.</text>
</comment>
<feature type="region of interest" description="Disordered" evidence="10">
    <location>
        <begin position="283"/>
        <end position="304"/>
    </location>
</feature>
<dbReference type="AlphaFoldDB" id="A0A1F5EEI3"/>
<dbReference type="EMBL" id="MEZY01000009">
    <property type="protein sequence ID" value="OGD65614.1"/>
    <property type="molecule type" value="Genomic_DNA"/>
</dbReference>
<evidence type="ECO:0000256" key="3">
    <source>
        <dbReference type="ARBA" id="ARBA00010835"/>
    </source>
</evidence>
<evidence type="ECO:0000256" key="9">
    <source>
        <dbReference type="SAM" id="Coils"/>
    </source>
</evidence>
<dbReference type="PANTHER" id="PTHR43804:SF7">
    <property type="entry name" value="LD18447P"/>
    <property type="match status" value="1"/>
</dbReference>
<dbReference type="InterPro" id="IPR050057">
    <property type="entry name" value="Prokaryotic/Mito_RF"/>
</dbReference>
<dbReference type="SMART" id="SM00937">
    <property type="entry name" value="PCRF"/>
    <property type="match status" value="1"/>
</dbReference>
<evidence type="ECO:0000313" key="13">
    <source>
        <dbReference type="Proteomes" id="UP000178583"/>
    </source>
</evidence>
<dbReference type="Gene3D" id="3.30.160.20">
    <property type="match status" value="1"/>
</dbReference>
<dbReference type="PANTHER" id="PTHR43804">
    <property type="entry name" value="LD18447P"/>
    <property type="match status" value="1"/>
</dbReference>
<dbReference type="InterPro" id="IPR000352">
    <property type="entry name" value="Pep_chain_release_fac_I"/>
</dbReference>
<comment type="caution">
    <text evidence="12">The sequence shown here is derived from an EMBL/GenBank/DDBJ whole genome shotgun (WGS) entry which is preliminary data.</text>
</comment>
<accession>A0A1F5EEI3</accession>
<feature type="modified residue" description="N5-methylglutamine" evidence="7">
    <location>
        <position position="232"/>
    </location>
</feature>
<feature type="coiled-coil region" evidence="9">
    <location>
        <begin position="51"/>
        <end position="93"/>
    </location>
</feature>
<dbReference type="STRING" id="1797472.A2215_03310"/>
<keyword evidence="4 7" id="KW-0488">Methylation</keyword>
<comment type="subcellular location">
    <subcellularLocation>
        <location evidence="2 7">Cytoplasm</location>
    </subcellularLocation>
</comment>
<dbReference type="FunFam" id="3.30.160.20:FF:000004">
    <property type="entry name" value="Peptide chain release factor 1"/>
    <property type="match status" value="1"/>
</dbReference>
<evidence type="ECO:0000256" key="10">
    <source>
        <dbReference type="SAM" id="MobiDB-lite"/>
    </source>
</evidence>
<evidence type="ECO:0000256" key="7">
    <source>
        <dbReference type="HAMAP-Rule" id="MF_00093"/>
    </source>
</evidence>
<dbReference type="GO" id="GO:0016149">
    <property type="term" value="F:translation release factor activity, codon specific"/>
    <property type="evidence" value="ECO:0007669"/>
    <property type="project" value="UniProtKB-UniRule"/>
</dbReference>
<dbReference type="InterPro" id="IPR045853">
    <property type="entry name" value="Pep_chain_release_fac_I_sf"/>
</dbReference>
<dbReference type="NCBIfam" id="TIGR00019">
    <property type="entry name" value="prfA"/>
    <property type="match status" value="1"/>
</dbReference>
<dbReference type="Gene3D" id="6.10.140.1950">
    <property type="match status" value="1"/>
</dbReference>
<keyword evidence="5 7" id="KW-0963">Cytoplasm</keyword>
<evidence type="ECO:0000256" key="1">
    <source>
        <dbReference type="ARBA" id="ARBA00002986"/>
    </source>
</evidence>
<sequence length="353" mass="39770">MNPKLQQILDRYNELEKKLSDPALMSDHAQLSKDSQEKAEIEIDAKKILRLSSLEKKIAENQEIVEDNDDELKEIAQSEIGDLQKERKNLEAELEPLLIPSDPNDTKNVIVEIRPAAGGDESELFASEILRMYLHFAEKEGFKSEMLSSQSTGLSGLKYAVFEIIGNKVYSKMKYESGVHRVQRVPDTEKSGRIHTSTITVAVLPEAEEADIEIKPEEIRVDVFRSSGPGGQSVNTTDSAVRITHIPTNLVVSCQDEKSQLKNKAKAMSILRSRLLAAEEERLAKERGDERKSQVGSGDRSEKIRTYNFPQDRITDHRINKSWHGINTILNGNLDPLISALAEEDRTRKLQPE</sequence>
<evidence type="ECO:0000256" key="2">
    <source>
        <dbReference type="ARBA" id="ARBA00004496"/>
    </source>
</evidence>
<evidence type="ECO:0000256" key="8">
    <source>
        <dbReference type="NCBIfam" id="TIGR00019"/>
    </source>
</evidence>
<dbReference type="SUPFAM" id="SSF75620">
    <property type="entry name" value="Release factor"/>
    <property type="match status" value="1"/>
</dbReference>
<feature type="domain" description="Prokaryotic-type class I peptide chain release factors" evidence="11">
    <location>
        <begin position="225"/>
        <end position="241"/>
    </location>
</feature>
<protein>
    <recommendedName>
        <fullName evidence="7 8">Peptide chain release factor 1</fullName>
        <shortName evidence="7">RF-1</shortName>
    </recommendedName>
</protein>
<dbReference type="Gene3D" id="3.30.70.1660">
    <property type="match status" value="1"/>
</dbReference>
<evidence type="ECO:0000256" key="5">
    <source>
        <dbReference type="ARBA" id="ARBA00022490"/>
    </source>
</evidence>
<dbReference type="GO" id="GO:0005829">
    <property type="term" value="C:cytosol"/>
    <property type="evidence" value="ECO:0007669"/>
    <property type="project" value="UniProtKB-ARBA"/>
</dbReference>
<dbReference type="InterPro" id="IPR005139">
    <property type="entry name" value="PCRF"/>
</dbReference>
<keyword evidence="9" id="KW-0175">Coiled coil</keyword>
<dbReference type="FunFam" id="3.30.70.1660:FF:000004">
    <property type="entry name" value="Peptide chain release factor 1"/>
    <property type="match status" value="1"/>
</dbReference>
<reference evidence="12 13" key="1">
    <citation type="journal article" date="2016" name="Nat. Commun.">
        <title>Thousands of microbial genomes shed light on interconnected biogeochemical processes in an aquifer system.</title>
        <authorList>
            <person name="Anantharaman K."/>
            <person name="Brown C.T."/>
            <person name="Hug L.A."/>
            <person name="Sharon I."/>
            <person name="Castelle C.J."/>
            <person name="Probst A.J."/>
            <person name="Thomas B.C."/>
            <person name="Singh A."/>
            <person name="Wilkins M.J."/>
            <person name="Karaoz U."/>
            <person name="Brodie E.L."/>
            <person name="Williams K.H."/>
            <person name="Hubbard S.S."/>
            <person name="Banfield J.F."/>
        </authorList>
    </citation>
    <scope>NUCLEOTIDE SEQUENCE [LARGE SCALE GENOMIC DNA]</scope>
</reference>
<comment type="function">
    <text evidence="1 7">Peptide chain release factor 1 directs the termination of translation in response to the peptide chain termination codons UAG and UAA.</text>
</comment>
<dbReference type="NCBIfam" id="NF001859">
    <property type="entry name" value="PRK00591.1"/>
    <property type="match status" value="1"/>
</dbReference>
<evidence type="ECO:0000259" key="11">
    <source>
        <dbReference type="PROSITE" id="PS00745"/>
    </source>
</evidence>
<evidence type="ECO:0000256" key="4">
    <source>
        <dbReference type="ARBA" id="ARBA00022481"/>
    </source>
</evidence>
<name>A0A1F5EEI3_9BACT</name>
<organism evidence="12 13">
    <name type="scientific">Candidatus Berkelbacteria bacterium RIFOXYA2_FULL_43_10</name>
    <dbReference type="NCBI Taxonomy" id="1797472"/>
    <lineage>
        <taxon>Bacteria</taxon>
        <taxon>Candidatus Berkelbacteria</taxon>
    </lineage>
</organism>
<evidence type="ECO:0000313" key="12">
    <source>
        <dbReference type="EMBL" id="OGD65614.1"/>
    </source>
</evidence>
<dbReference type="Pfam" id="PF00472">
    <property type="entry name" value="RF-1"/>
    <property type="match status" value="1"/>
</dbReference>
<proteinExistence type="inferred from homology"/>
<keyword evidence="6 7" id="KW-0648">Protein biosynthesis</keyword>
<gene>
    <name evidence="7" type="primary">prfA</name>
    <name evidence="12" type="ORF">A2215_03310</name>
</gene>
<dbReference type="Pfam" id="PF03462">
    <property type="entry name" value="PCRF"/>
    <property type="match status" value="1"/>
</dbReference>
<dbReference type="HAMAP" id="MF_00093">
    <property type="entry name" value="Rel_fac_1"/>
    <property type="match status" value="1"/>
</dbReference>
<evidence type="ECO:0000256" key="6">
    <source>
        <dbReference type="ARBA" id="ARBA00022917"/>
    </source>
</evidence>
<dbReference type="Proteomes" id="UP000178583">
    <property type="component" value="Unassembled WGS sequence"/>
</dbReference>
<comment type="PTM">
    <text evidence="7">Methylated by PrmC. Methylation increases the termination efficiency of RF1.</text>
</comment>
<dbReference type="PROSITE" id="PS00745">
    <property type="entry name" value="RF_PROK_I"/>
    <property type="match status" value="1"/>
</dbReference>
<dbReference type="FunFam" id="3.30.70.1660:FF:000002">
    <property type="entry name" value="Peptide chain release factor 1"/>
    <property type="match status" value="1"/>
</dbReference>